<dbReference type="GO" id="GO:0005783">
    <property type="term" value="C:endoplasmic reticulum"/>
    <property type="evidence" value="ECO:0007669"/>
    <property type="project" value="TreeGrafter"/>
</dbReference>
<evidence type="ECO:0000313" key="8">
    <source>
        <dbReference type="EMBL" id="OXA51925.1"/>
    </source>
</evidence>
<dbReference type="PRINTS" id="PR00406">
    <property type="entry name" value="CYTB5RDTASE"/>
</dbReference>
<dbReference type="GO" id="GO:0004128">
    <property type="term" value="F:cytochrome-b5 reductase activity, acting on NAD(P)H"/>
    <property type="evidence" value="ECO:0007669"/>
    <property type="project" value="TreeGrafter"/>
</dbReference>
<name>A0A226E2F6_FOLCA</name>
<dbReference type="InterPro" id="IPR001199">
    <property type="entry name" value="Cyt_B5-like_heme/steroid-bd"/>
</dbReference>
<keyword evidence="5" id="KW-0408">Iron</keyword>
<dbReference type="OMA" id="ERFSCTN"/>
<dbReference type="Gene3D" id="3.40.50.80">
    <property type="entry name" value="Nucleotide-binding domain of ferredoxin-NADP reductase (FNR) module"/>
    <property type="match status" value="1"/>
</dbReference>
<dbReference type="InterPro" id="IPR039261">
    <property type="entry name" value="FNR_nucleotide-bd"/>
</dbReference>
<gene>
    <name evidence="8" type="ORF">Fcan01_13350</name>
</gene>
<dbReference type="GO" id="GO:0046872">
    <property type="term" value="F:metal ion binding"/>
    <property type="evidence" value="ECO:0007669"/>
    <property type="project" value="UniProtKB-KW"/>
</dbReference>
<evidence type="ECO:0000256" key="4">
    <source>
        <dbReference type="ARBA" id="ARBA00023002"/>
    </source>
</evidence>
<sequence>MATSDDQPIVIVNVTQDDNGPKTGNLATISTVPPAINPTLSITPTIFPIRRYEFQPPKTSMASSSSLLGADLSSSTLMMAPPKLNTVKKSRLLVNPGKSMVEWMKIQQELTAKGPSAKLRKIGFDELATHNTLGDVWMAINDRVFDVSDYTNYHPGGVEELMKGAGQDATNLFNQIHRWVNFESILRGNLLGFLVKEPTLRVVRKIQPGSLSTALSCLPSTKFSEDDNFIDSHMDGNDVRQESWTVGLLNRERLILKVMVKPPKVWMTHLRLLKALTDDNININYENNFKRALITLKKPQQQERWLKLGVPLSDHHQLVDSRASIEDMYPAKLVKRQKLTRNSYMFTAVTHTAAIGVPIGFHVQIRLTQNVTRPFTPVSLTITQPNVEVEESALQTNTQELHFIIKIYPDGQFTSLLENLLSKTKEQEIEKESEIDVEIGFPRGNFDTFFLHNISNTLCLLAGGSGITPFVRIIQYLYHRRASIPIKHVVLLFFNETFEDVIWAKEWQDLAKENESPSSWFHFYPVISKPVELSSEEWTGRVSIKLFEQCIQDCIPSASTKDGESKAIICGSYGFNAACKEVLKQQTVLDIDDPSGIFIFNG</sequence>
<dbReference type="InterPro" id="IPR001433">
    <property type="entry name" value="OxRdtase_FAD/NAD-bd"/>
</dbReference>
<keyword evidence="3" id="KW-0479">Metal-binding</keyword>
<keyword evidence="2" id="KW-0349">Heme</keyword>
<dbReference type="Proteomes" id="UP000198287">
    <property type="component" value="Unassembled WGS sequence"/>
</dbReference>
<evidence type="ECO:0000313" key="9">
    <source>
        <dbReference type="Proteomes" id="UP000198287"/>
    </source>
</evidence>
<dbReference type="PANTHER" id="PTHR46237:SF1">
    <property type="entry name" value="CYTOCHROME B5 REDUCTASE 4"/>
    <property type="match status" value="1"/>
</dbReference>
<dbReference type="STRING" id="158441.A0A226E2F6"/>
<dbReference type="SMART" id="SM01117">
    <property type="entry name" value="Cyt-b5"/>
    <property type="match status" value="1"/>
</dbReference>
<comment type="similarity">
    <text evidence="1">Belongs to the flavoprotein pyridine nucleotide cytochrome reductase family.</text>
</comment>
<dbReference type="InterPro" id="IPR017938">
    <property type="entry name" value="Riboflavin_synthase-like_b-brl"/>
</dbReference>
<dbReference type="GO" id="GO:0020037">
    <property type="term" value="F:heme binding"/>
    <property type="evidence" value="ECO:0007669"/>
    <property type="project" value="TreeGrafter"/>
</dbReference>
<dbReference type="Pfam" id="PF00173">
    <property type="entry name" value="Cyt-b5"/>
    <property type="match status" value="1"/>
</dbReference>
<dbReference type="InterPro" id="IPR051872">
    <property type="entry name" value="Cytochrome_b5/Flavoprotein_Rdt"/>
</dbReference>
<evidence type="ECO:0000256" key="2">
    <source>
        <dbReference type="ARBA" id="ARBA00022617"/>
    </source>
</evidence>
<evidence type="ECO:0000256" key="1">
    <source>
        <dbReference type="ARBA" id="ARBA00006105"/>
    </source>
</evidence>
<protein>
    <submittedName>
        <fullName evidence="8">Cytochrome b5 reductase 4</fullName>
    </submittedName>
</protein>
<feature type="domain" description="Cytochrome b5 heme-binding" evidence="6">
    <location>
        <begin position="119"/>
        <end position="195"/>
    </location>
</feature>
<dbReference type="InterPro" id="IPR036400">
    <property type="entry name" value="Cyt_B5-like_heme/steroid_sf"/>
</dbReference>
<evidence type="ECO:0000259" key="6">
    <source>
        <dbReference type="PROSITE" id="PS50255"/>
    </source>
</evidence>
<dbReference type="OrthoDB" id="432299at2759"/>
<dbReference type="InterPro" id="IPR017927">
    <property type="entry name" value="FAD-bd_FR_type"/>
</dbReference>
<dbReference type="SUPFAM" id="SSF52343">
    <property type="entry name" value="Ferredoxin reductase-like, C-terminal NADP-linked domain"/>
    <property type="match status" value="1"/>
</dbReference>
<dbReference type="Gene3D" id="3.10.120.10">
    <property type="entry name" value="Cytochrome b5-like heme/steroid binding domain"/>
    <property type="match status" value="1"/>
</dbReference>
<keyword evidence="9" id="KW-1185">Reference proteome</keyword>
<dbReference type="InterPro" id="IPR008333">
    <property type="entry name" value="Cbr1-like_FAD-bd_dom"/>
</dbReference>
<dbReference type="SUPFAM" id="SSF55856">
    <property type="entry name" value="Cytochrome b5-like heme/steroid binding domain"/>
    <property type="match status" value="1"/>
</dbReference>
<organism evidence="8 9">
    <name type="scientific">Folsomia candida</name>
    <name type="common">Springtail</name>
    <dbReference type="NCBI Taxonomy" id="158441"/>
    <lineage>
        <taxon>Eukaryota</taxon>
        <taxon>Metazoa</taxon>
        <taxon>Ecdysozoa</taxon>
        <taxon>Arthropoda</taxon>
        <taxon>Hexapoda</taxon>
        <taxon>Collembola</taxon>
        <taxon>Entomobryomorpha</taxon>
        <taxon>Isotomoidea</taxon>
        <taxon>Isotomidae</taxon>
        <taxon>Proisotominae</taxon>
        <taxon>Folsomia</taxon>
    </lineage>
</organism>
<accession>A0A226E2F6</accession>
<dbReference type="Gene3D" id="2.40.30.10">
    <property type="entry name" value="Translation factors"/>
    <property type="match status" value="1"/>
</dbReference>
<evidence type="ECO:0000259" key="7">
    <source>
        <dbReference type="PROSITE" id="PS51384"/>
    </source>
</evidence>
<feature type="domain" description="FAD-binding FR-type" evidence="7">
    <location>
        <begin position="326"/>
        <end position="449"/>
    </location>
</feature>
<dbReference type="EMBL" id="LNIX01000007">
    <property type="protein sequence ID" value="OXA51925.1"/>
    <property type="molecule type" value="Genomic_DNA"/>
</dbReference>
<dbReference type="Pfam" id="PF00175">
    <property type="entry name" value="NAD_binding_1"/>
    <property type="match status" value="1"/>
</dbReference>
<comment type="caution">
    <text evidence="8">The sequence shown here is derived from an EMBL/GenBank/DDBJ whole genome shotgun (WGS) entry which is preliminary data.</text>
</comment>
<dbReference type="PROSITE" id="PS51384">
    <property type="entry name" value="FAD_FR"/>
    <property type="match status" value="1"/>
</dbReference>
<dbReference type="CDD" id="cd06183">
    <property type="entry name" value="cyt_b5_reduct_like"/>
    <property type="match status" value="1"/>
</dbReference>
<keyword evidence="4" id="KW-0560">Oxidoreductase</keyword>
<evidence type="ECO:0000256" key="3">
    <source>
        <dbReference type="ARBA" id="ARBA00022723"/>
    </source>
</evidence>
<dbReference type="AlphaFoldDB" id="A0A226E2F6"/>
<dbReference type="Pfam" id="PF00970">
    <property type="entry name" value="FAD_binding_6"/>
    <property type="match status" value="1"/>
</dbReference>
<dbReference type="PROSITE" id="PS50255">
    <property type="entry name" value="CYTOCHROME_B5_2"/>
    <property type="match status" value="1"/>
</dbReference>
<reference evidence="8 9" key="1">
    <citation type="submission" date="2015-12" db="EMBL/GenBank/DDBJ databases">
        <title>The genome of Folsomia candida.</title>
        <authorList>
            <person name="Faddeeva A."/>
            <person name="Derks M.F."/>
            <person name="Anvar Y."/>
            <person name="Smit S."/>
            <person name="Van Straalen N."/>
            <person name="Roelofs D."/>
        </authorList>
    </citation>
    <scope>NUCLEOTIDE SEQUENCE [LARGE SCALE GENOMIC DNA]</scope>
    <source>
        <strain evidence="8 9">VU population</strain>
        <tissue evidence="8">Whole body</tissue>
    </source>
</reference>
<dbReference type="GO" id="GO:0006801">
    <property type="term" value="P:superoxide metabolic process"/>
    <property type="evidence" value="ECO:0007669"/>
    <property type="project" value="TreeGrafter"/>
</dbReference>
<evidence type="ECO:0000256" key="5">
    <source>
        <dbReference type="ARBA" id="ARBA00023004"/>
    </source>
</evidence>
<dbReference type="PANTHER" id="PTHR46237">
    <property type="entry name" value="CYTOCHROME B5 REDUCTASE 4 FAMILY MEMBER"/>
    <property type="match status" value="1"/>
</dbReference>
<dbReference type="SUPFAM" id="SSF63380">
    <property type="entry name" value="Riboflavin synthase domain-like"/>
    <property type="match status" value="1"/>
</dbReference>
<proteinExistence type="inferred from homology"/>